<feature type="compositionally biased region" description="Polar residues" evidence="4">
    <location>
        <begin position="7"/>
        <end position="18"/>
    </location>
</feature>
<name>A0AA39M733_9BILA</name>
<evidence type="ECO:0000256" key="3">
    <source>
        <dbReference type="ARBA" id="ARBA00023163"/>
    </source>
</evidence>
<dbReference type="GO" id="GO:0006352">
    <property type="term" value="P:DNA-templated transcription initiation"/>
    <property type="evidence" value="ECO:0007669"/>
    <property type="project" value="InterPro"/>
</dbReference>
<reference evidence="5" key="1">
    <citation type="submission" date="2023-06" db="EMBL/GenBank/DDBJ databases">
        <title>Genomic analysis of the entomopathogenic nematode Steinernema hermaphroditum.</title>
        <authorList>
            <person name="Schwarz E.M."/>
            <person name="Heppert J.K."/>
            <person name="Baniya A."/>
            <person name="Schwartz H.T."/>
            <person name="Tan C.-H."/>
            <person name="Antoshechkin I."/>
            <person name="Sternberg P.W."/>
            <person name="Goodrich-Blair H."/>
            <person name="Dillman A.R."/>
        </authorList>
    </citation>
    <scope>NUCLEOTIDE SEQUENCE</scope>
    <source>
        <strain evidence="5">PS9179</strain>
        <tissue evidence="5">Whole animal</tissue>
    </source>
</reference>
<dbReference type="Gene3D" id="3.30.310.10">
    <property type="entry name" value="TATA-Binding Protein"/>
    <property type="match status" value="2"/>
</dbReference>
<feature type="compositionally biased region" description="Polar residues" evidence="4">
    <location>
        <begin position="374"/>
        <end position="383"/>
    </location>
</feature>
<protein>
    <submittedName>
        <fullName evidence="5">Uncharacterized protein</fullName>
    </submittedName>
</protein>
<gene>
    <name evidence="5" type="ORF">QR680_007874</name>
</gene>
<dbReference type="EMBL" id="JAUCMV010000001">
    <property type="protein sequence ID" value="KAK0422929.1"/>
    <property type="molecule type" value="Genomic_DNA"/>
</dbReference>
<dbReference type="InterPro" id="IPR012295">
    <property type="entry name" value="TBP_dom_sf"/>
</dbReference>
<comment type="similarity">
    <text evidence="1">Belongs to the TBP family.</text>
</comment>
<proteinExistence type="inferred from homology"/>
<organism evidence="5 6">
    <name type="scientific">Steinernema hermaphroditum</name>
    <dbReference type="NCBI Taxonomy" id="289476"/>
    <lineage>
        <taxon>Eukaryota</taxon>
        <taxon>Metazoa</taxon>
        <taxon>Ecdysozoa</taxon>
        <taxon>Nematoda</taxon>
        <taxon>Chromadorea</taxon>
        <taxon>Rhabditida</taxon>
        <taxon>Tylenchina</taxon>
        <taxon>Panagrolaimomorpha</taxon>
        <taxon>Strongyloidoidea</taxon>
        <taxon>Steinernematidae</taxon>
        <taxon>Steinernema</taxon>
    </lineage>
</organism>
<evidence type="ECO:0000313" key="6">
    <source>
        <dbReference type="Proteomes" id="UP001175271"/>
    </source>
</evidence>
<evidence type="ECO:0000256" key="1">
    <source>
        <dbReference type="ARBA" id="ARBA00005560"/>
    </source>
</evidence>
<dbReference type="Proteomes" id="UP001175271">
    <property type="component" value="Unassembled WGS sequence"/>
</dbReference>
<keyword evidence="2" id="KW-0238">DNA-binding</keyword>
<feature type="compositionally biased region" description="Polar residues" evidence="4">
    <location>
        <begin position="38"/>
        <end position="60"/>
    </location>
</feature>
<keyword evidence="3" id="KW-0804">Transcription</keyword>
<dbReference type="PANTHER" id="PTHR10126">
    <property type="entry name" value="TATA-BOX BINDING PROTEIN"/>
    <property type="match status" value="1"/>
</dbReference>
<accession>A0AA39M733</accession>
<sequence length="391" mass="43300">MQMGYQAPSSFQIDGPSQTKKKSKSRSHQAPQFGKVMRTNSSQSSLGYQGMPSTSYQPFPSQVRPYRGPLSHVPPSSFPAPRLPIPTQPFQYQPMPTTSYRPMPSQSAQYQPMPSASFQPYMPYGYGLIPPPTFKIGDGQDKPKGKASRRSGGCKKSDPQETKENGKVYVQNIVVTAKMRIGKGTIRQDRDDLNLKILAMNMANTQYNPESFAALRVALRKPQATVNVFRTGQMVCAGAKSIEGAKRAIRMVSRKIQKVKVTTQEGIVQPRYPELELLYIKVQNIVGTVHMGFSIDLDVLCRDSKHERNASYDPELFSAAKYVITDPKVTANIFSNGKLNLLGAKSMADLMSAHAKIVALLGRYKKGGTDETKVQSATRQKSYSPPPGYYN</sequence>
<dbReference type="AlphaFoldDB" id="A0AA39M733"/>
<evidence type="ECO:0000256" key="2">
    <source>
        <dbReference type="ARBA" id="ARBA00023125"/>
    </source>
</evidence>
<dbReference type="GO" id="GO:0003677">
    <property type="term" value="F:DNA binding"/>
    <property type="evidence" value="ECO:0007669"/>
    <property type="project" value="UniProtKB-KW"/>
</dbReference>
<feature type="region of interest" description="Disordered" evidence="4">
    <location>
        <begin position="370"/>
        <end position="391"/>
    </location>
</feature>
<keyword evidence="6" id="KW-1185">Reference proteome</keyword>
<evidence type="ECO:0000313" key="5">
    <source>
        <dbReference type="EMBL" id="KAK0422929.1"/>
    </source>
</evidence>
<comment type="caution">
    <text evidence="5">The sequence shown here is derived from an EMBL/GenBank/DDBJ whole genome shotgun (WGS) entry which is preliminary data.</text>
</comment>
<dbReference type="InterPro" id="IPR000814">
    <property type="entry name" value="TBP"/>
</dbReference>
<dbReference type="CDD" id="cd00652">
    <property type="entry name" value="TBP_TLF"/>
    <property type="match status" value="1"/>
</dbReference>
<dbReference type="SUPFAM" id="SSF55945">
    <property type="entry name" value="TATA-box binding protein-like"/>
    <property type="match status" value="2"/>
</dbReference>
<feature type="region of interest" description="Disordered" evidence="4">
    <location>
        <begin position="132"/>
        <end position="165"/>
    </location>
</feature>
<dbReference type="Pfam" id="PF00352">
    <property type="entry name" value="TBP"/>
    <property type="match status" value="2"/>
</dbReference>
<feature type="region of interest" description="Disordered" evidence="4">
    <location>
        <begin position="1"/>
        <end position="71"/>
    </location>
</feature>
<feature type="compositionally biased region" description="Basic and acidic residues" evidence="4">
    <location>
        <begin position="155"/>
        <end position="165"/>
    </location>
</feature>
<evidence type="ECO:0000256" key="4">
    <source>
        <dbReference type="SAM" id="MobiDB-lite"/>
    </source>
</evidence>